<feature type="region of interest" description="Disordered" evidence="1">
    <location>
        <begin position="51"/>
        <end position="70"/>
    </location>
</feature>
<name>A0A1L3F6J5_BRAJP</name>
<evidence type="ECO:0000313" key="2">
    <source>
        <dbReference type="EMBL" id="APG08928.1"/>
    </source>
</evidence>
<feature type="region of interest" description="Disordered" evidence="1">
    <location>
        <begin position="1"/>
        <end position="27"/>
    </location>
</feature>
<protein>
    <submittedName>
        <fullName evidence="2">Uncharacterized protein</fullName>
    </submittedName>
</protein>
<dbReference type="EMBL" id="CP017637">
    <property type="protein sequence ID" value="APG08928.1"/>
    <property type="molecule type" value="Genomic_DNA"/>
</dbReference>
<accession>A0A1L3F6J5</accession>
<reference evidence="2 3" key="1">
    <citation type="submission" date="2016-11" db="EMBL/GenBank/DDBJ databases">
        <title>Complete Genome Sequence of Bradyrhizobium sp. strain J5, an isolated from soybean nodule in Hokkaido.</title>
        <authorList>
            <person name="Kanehara K."/>
        </authorList>
    </citation>
    <scope>NUCLEOTIDE SEQUENCE [LARGE SCALE GENOMIC DNA]</scope>
    <source>
        <strain evidence="2 3">J5</strain>
    </source>
</reference>
<organism evidence="2 3">
    <name type="scientific">Bradyrhizobium japonicum</name>
    <dbReference type="NCBI Taxonomy" id="375"/>
    <lineage>
        <taxon>Bacteria</taxon>
        <taxon>Pseudomonadati</taxon>
        <taxon>Pseudomonadota</taxon>
        <taxon>Alphaproteobacteria</taxon>
        <taxon>Hyphomicrobiales</taxon>
        <taxon>Nitrobacteraceae</taxon>
        <taxon>Bradyrhizobium</taxon>
    </lineage>
</organism>
<proteinExistence type="predicted"/>
<gene>
    <name evidence="2" type="ORF">BKD09_11360</name>
</gene>
<dbReference type="Proteomes" id="UP000181962">
    <property type="component" value="Chromosome"/>
</dbReference>
<sequence>MRTIGGAQRYPRRSLRGSALGGVGQRDGGEKYARVLVLAFRHRLAEVPDRIGQRDELGAAGQHDPSVKAA</sequence>
<dbReference type="AlphaFoldDB" id="A0A1L3F6J5"/>
<evidence type="ECO:0000256" key="1">
    <source>
        <dbReference type="SAM" id="MobiDB-lite"/>
    </source>
</evidence>
<evidence type="ECO:0000313" key="3">
    <source>
        <dbReference type="Proteomes" id="UP000181962"/>
    </source>
</evidence>